<keyword evidence="2" id="KW-1185">Reference proteome</keyword>
<dbReference type="Gene3D" id="1.20.1260.120">
    <property type="entry name" value="Protein of unknown function DUF2935"/>
    <property type="match status" value="1"/>
</dbReference>
<proteinExistence type="predicted"/>
<evidence type="ECO:0000313" key="2">
    <source>
        <dbReference type="Proteomes" id="UP000010847"/>
    </source>
</evidence>
<dbReference type="AlphaFoldDB" id="W0E9X0"/>
<dbReference type="eggNOG" id="ENOG502Z8AB">
    <property type="taxonomic scope" value="Bacteria"/>
</dbReference>
<accession>W0E9X0</accession>
<gene>
    <name evidence="1" type="ORF">DESME_03990</name>
</gene>
<reference evidence="1 2" key="1">
    <citation type="submission" date="2013-12" db="EMBL/GenBank/DDBJ databases">
        <authorList>
            <consortium name="DOE Joint Genome Institute"/>
            <person name="Smidt H."/>
            <person name="Huntemann M."/>
            <person name="Han J."/>
            <person name="Chen A."/>
            <person name="Kyrpides N."/>
            <person name="Mavromatis K."/>
            <person name="Markowitz V."/>
            <person name="Palaniappan K."/>
            <person name="Ivanova N."/>
            <person name="Schaumberg A."/>
            <person name="Pati A."/>
            <person name="Liolios K."/>
            <person name="Nordberg H.P."/>
            <person name="Cantor M.N."/>
            <person name="Hua S.X."/>
            <person name="Woyke T."/>
        </authorList>
    </citation>
    <scope>NUCLEOTIDE SEQUENCE [LARGE SCALE GENOMIC DNA]</scope>
    <source>
        <strain evidence="2">DSM 15288</strain>
    </source>
</reference>
<name>W0E9X0_9FIRM</name>
<dbReference type="RefSeq" id="WP_006715188.1">
    <property type="nucleotide sequence ID" value="NZ_CP007032.1"/>
</dbReference>
<organism evidence="1 2">
    <name type="scientific">Desulfitobacterium metallireducens DSM 15288</name>
    <dbReference type="NCBI Taxonomy" id="871968"/>
    <lineage>
        <taxon>Bacteria</taxon>
        <taxon>Bacillati</taxon>
        <taxon>Bacillota</taxon>
        <taxon>Clostridia</taxon>
        <taxon>Eubacteriales</taxon>
        <taxon>Desulfitobacteriaceae</taxon>
        <taxon>Desulfitobacterium</taxon>
    </lineage>
</organism>
<dbReference type="Pfam" id="PF11155">
    <property type="entry name" value="DUF2935"/>
    <property type="match status" value="2"/>
</dbReference>
<dbReference type="SUPFAM" id="SSF158430">
    <property type="entry name" value="Bacillus cereus metalloprotein-like"/>
    <property type="match status" value="2"/>
</dbReference>
<sequence length="320" mass="36423">MSTMPITGDFVRESLELHLFWARIMKEHAIFDEDGFECKDVALIQEAENYKCQFEEVLYEAICLAQGRVDAEVLQSGELFTDKTLMAEQKTMELSGIEINMQLTVEEMNLQPGMMSGMVSVGPEIVESICALNAKALACAQAMSGFLHRVYEDVTKRCCLFTHTLPSIFHHQLDETKLYIKQILRLQSGQMVDPTFYCVEMMMFWNSHMKEHAEVIRQLLDPSENLLIEKANSYAKEFAKLEKKFEDGTQPKASLKQITRESYEATLSFKDFKAAATEMILACQVKSTISALLGDHVLREAYHYLRILGMPLPEFKGGRG</sequence>
<dbReference type="STRING" id="871968.DESME_03990"/>
<protein>
    <recommendedName>
        <fullName evidence="3">DUF2935 domain-containing protein</fullName>
    </recommendedName>
</protein>
<evidence type="ECO:0000313" key="1">
    <source>
        <dbReference type="EMBL" id="AHF06313.1"/>
    </source>
</evidence>
<dbReference type="HOGENOM" id="CLU_073785_0_1_9"/>
<dbReference type="InterPro" id="IPR021328">
    <property type="entry name" value="CotB-like"/>
</dbReference>
<evidence type="ECO:0008006" key="3">
    <source>
        <dbReference type="Google" id="ProtNLM"/>
    </source>
</evidence>
<dbReference type="EMBL" id="CP007032">
    <property type="protein sequence ID" value="AHF06313.1"/>
    <property type="molecule type" value="Genomic_DNA"/>
</dbReference>
<dbReference type="OrthoDB" id="1633927at2"/>
<dbReference type="KEGG" id="dmt:DESME_03990"/>
<dbReference type="Proteomes" id="UP000010847">
    <property type="component" value="Chromosome"/>
</dbReference>